<dbReference type="InterPro" id="IPR020568">
    <property type="entry name" value="Ribosomal_Su5_D2-typ_SF"/>
</dbReference>
<keyword evidence="2 6" id="KW-0540">Nuclease</keyword>
<evidence type="ECO:0000256" key="5">
    <source>
        <dbReference type="ARBA" id="ARBA00022884"/>
    </source>
</evidence>
<reference evidence="9" key="1">
    <citation type="submission" date="2016-10" db="EMBL/GenBank/DDBJ databases">
        <authorList>
            <person name="Varghese N."/>
            <person name="Submissions S."/>
        </authorList>
    </citation>
    <scope>NUCLEOTIDE SEQUENCE [LARGE SCALE GENOMIC DNA]</scope>
    <source>
        <strain evidence="9">DSM 11005</strain>
    </source>
</reference>
<dbReference type="SUPFAM" id="SSF54211">
    <property type="entry name" value="Ribosomal protein S5 domain 2-like"/>
    <property type="match status" value="1"/>
</dbReference>
<comment type="catalytic activity">
    <reaction evidence="6">
        <text>Endonucleolytic cleavage of RNA, removing 5'-extranucleotides from tRNA precursor.</text>
        <dbReference type="EC" id="3.1.26.5"/>
    </reaction>
</comment>
<dbReference type="GO" id="GO:0001682">
    <property type="term" value="P:tRNA 5'-leader removal"/>
    <property type="evidence" value="ECO:0007669"/>
    <property type="project" value="UniProtKB-UniRule"/>
</dbReference>
<evidence type="ECO:0000256" key="1">
    <source>
        <dbReference type="ARBA" id="ARBA00022694"/>
    </source>
</evidence>
<keyword evidence="5 6" id="KW-0694">RNA-binding</keyword>
<dbReference type="EMBL" id="FMYW01000004">
    <property type="protein sequence ID" value="SDC24936.1"/>
    <property type="molecule type" value="Genomic_DNA"/>
</dbReference>
<evidence type="ECO:0000256" key="7">
    <source>
        <dbReference type="NCBIfam" id="TIGR00188"/>
    </source>
</evidence>
<dbReference type="HAMAP" id="MF_00227">
    <property type="entry name" value="RNase_P"/>
    <property type="match status" value="1"/>
</dbReference>
<name>A0A1G6K3R1_9FIRM</name>
<protein>
    <recommendedName>
        <fullName evidence="6 7">Ribonuclease P protein component</fullName>
        <shortName evidence="6">RNase P protein</shortName>
        <shortName evidence="6">RNaseP protein</shortName>
        <ecNumber evidence="6 7">3.1.26.5</ecNumber>
    </recommendedName>
    <alternativeName>
        <fullName evidence="6">Protein C5</fullName>
    </alternativeName>
</protein>
<keyword evidence="3 6" id="KW-0255">Endonuclease</keyword>
<evidence type="ECO:0000256" key="4">
    <source>
        <dbReference type="ARBA" id="ARBA00022801"/>
    </source>
</evidence>
<comment type="function">
    <text evidence="6">RNaseP catalyzes the removal of the 5'-leader sequence from pre-tRNA to produce the mature 5'-terminus. It can also cleave other RNA substrates such as 4.5S RNA. The protein component plays an auxiliary but essential role in vivo by binding to the 5'-leader sequence and broadening the substrate specificity of the ribozyme.</text>
</comment>
<dbReference type="PANTHER" id="PTHR33992">
    <property type="entry name" value="RIBONUCLEASE P PROTEIN COMPONENT"/>
    <property type="match status" value="1"/>
</dbReference>
<dbReference type="InterPro" id="IPR000100">
    <property type="entry name" value="RNase_P"/>
</dbReference>
<dbReference type="GO" id="GO:0004526">
    <property type="term" value="F:ribonuclease P activity"/>
    <property type="evidence" value="ECO:0007669"/>
    <property type="project" value="UniProtKB-UniRule"/>
</dbReference>
<comment type="subunit">
    <text evidence="6">Consists of a catalytic RNA component (M1 or rnpB) and a protein subunit.</text>
</comment>
<keyword evidence="9" id="KW-1185">Reference proteome</keyword>
<organism evidence="8 9">
    <name type="scientific">Succiniclasticum ruminis</name>
    <dbReference type="NCBI Taxonomy" id="40841"/>
    <lineage>
        <taxon>Bacteria</taxon>
        <taxon>Bacillati</taxon>
        <taxon>Bacillota</taxon>
        <taxon>Negativicutes</taxon>
        <taxon>Acidaminococcales</taxon>
        <taxon>Acidaminococcaceae</taxon>
        <taxon>Succiniclasticum</taxon>
    </lineage>
</organism>
<evidence type="ECO:0000313" key="9">
    <source>
        <dbReference type="Proteomes" id="UP000198943"/>
    </source>
</evidence>
<dbReference type="GO" id="GO:0030677">
    <property type="term" value="C:ribonuclease P complex"/>
    <property type="evidence" value="ECO:0007669"/>
    <property type="project" value="TreeGrafter"/>
</dbReference>
<dbReference type="EC" id="3.1.26.5" evidence="6 7"/>
<dbReference type="GO" id="GO:0042781">
    <property type="term" value="F:3'-tRNA processing endoribonuclease activity"/>
    <property type="evidence" value="ECO:0007669"/>
    <property type="project" value="TreeGrafter"/>
</dbReference>
<dbReference type="RefSeq" id="WP_256324766.1">
    <property type="nucleotide sequence ID" value="NZ_FMYW01000004.1"/>
</dbReference>
<comment type="similarity">
    <text evidence="6">Belongs to the RnpA family.</text>
</comment>
<dbReference type="PANTHER" id="PTHR33992:SF1">
    <property type="entry name" value="RIBONUCLEASE P PROTEIN COMPONENT"/>
    <property type="match status" value="1"/>
</dbReference>
<evidence type="ECO:0000256" key="3">
    <source>
        <dbReference type="ARBA" id="ARBA00022759"/>
    </source>
</evidence>
<dbReference type="Pfam" id="PF00825">
    <property type="entry name" value="Ribonuclease_P"/>
    <property type="match status" value="1"/>
</dbReference>
<evidence type="ECO:0000313" key="8">
    <source>
        <dbReference type="EMBL" id="SDC24936.1"/>
    </source>
</evidence>
<keyword evidence="1 6" id="KW-0819">tRNA processing</keyword>
<dbReference type="GO" id="GO:0000049">
    <property type="term" value="F:tRNA binding"/>
    <property type="evidence" value="ECO:0007669"/>
    <property type="project" value="UniProtKB-UniRule"/>
</dbReference>
<dbReference type="NCBIfam" id="TIGR00188">
    <property type="entry name" value="rnpA"/>
    <property type="match status" value="1"/>
</dbReference>
<accession>A0A1G6K3R1</accession>
<sequence length="118" mass="13872">MKEFTFPKSNKIKAKKEFQNVYEKGHSVVDGLSVFYVLPGENEKIKIGFAVGKKVGNAVIRNHIKRMMREVFRMHKAELKSNFRVIWVARKRLAQADYKTYERVFLRLAKRAALLQQE</sequence>
<dbReference type="Proteomes" id="UP000198943">
    <property type="component" value="Unassembled WGS sequence"/>
</dbReference>
<evidence type="ECO:0000256" key="2">
    <source>
        <dbReference type="ARBA" id="ARBA00022722"/>
    </source>
</evidence>
<evidence type="ECO:0000256" key="6">
    <source>
        <dbReference type="HAMAP-Rule" id="MF_00227"/>
    </source>
</evidence>
<proteinExistence type="inferred from homology"/>
<dbReference type="InterPro" id="IPR014721">
    <property type="entry name" value="Ribsml_uS5_D2-typ_fold_subgr"/>
</dbReference>
<gene>
    <name evidence="6" type="primary">rnpA</name>
    <name evidence="8" type="ORF">SAMN04487864_10416</name>
</gene>
<dbReference type="Gene3D" id="3.30.230.10">
    <property type="match status" value="1"/>
</dbReference>
<dbReference type="AlphaFoldDB" id="A0A1G6K3R1"/>
<keyword evidence="4 6" id="KW-0378">Hydrolase</keyword>